<organism evidence="2 3">
    <name type="scientific">Sphingobacterium micropteri</name>
    <dbReference type="NCBI Taxonomy" id="2763501"/>
    <lineage>
        <taxon>Bacteria</taxon>
        <taxon>Pseudomonadati</taxon>
        <taxon>Bacteroidota</taxon>
        <taxon>Sphingobacteriia</taxon>
        <taxon>Sphingobacteriales</taxon>
        <taxon>Sphingobacteriaceae</taxon>
        <taxon>Sphingobacterium</taxon>
    </lineage>
</organism>
<keyword evidence="1" id="KW-1133">Transmembrane helix</keyword>
<feature type="transmembrane region" description="Helical" evidence="1">
    <location>
        <begin position="167"/>
        <end position="188"/>
    </location>
</feature>
<name>A0ABR7YNH8_9SPHI</name>
<proteinExistence type="predicted"/>
<comment type="caution">
    <text evidence="2">The sequence shown here is derived from an EMBL/GenBank/DDBJ whole genome shotgun (WGS) entry which is preliminary data.</text>
</comment>
<evidence type="ECO:0000313" key="3">
    <source>
        <dbReference type="Proteomes" id="UP000602759"/>
    </source>
</evidence>
<reference evidence="2 3" key="1">
    <citation type="submission" date="2020-08" db="EMBL/GenBank/DDBJ databases">
        <title>Sphingobacterium sp. DN00404 isolated from aquaculture water.</title>
        <authorList>
            <person name="Zhang M."/>
        </authorList>
    </citation>
    <scope>NUCLEOTIDE SEQUENCE [LARGE SCALE GENOMIC DNA]</scope>
    <source>
        <strain evidence="2 3">DN00404</strain>
    </source>
</reference>
<keyword evidence="1" id="KW-0812">Transmembrane</keyword>
<gene>
    <name evidence="2" type="ORF">H8B06_08480</name>
</gene>
<dbReference type="Proteomes" id="UP000602759">
    <property type="component" value="Unassembled WGS sequence"/>
</dbReference>
<keyword evidence="3" id="KW-1185">Reference proteome</keyword>
<dbReference type="EMBL" id="JACOIK010000005">
    <property type="protein sequence ID" value="MBD1432857.1"/>
    <property type="molecule type" value="Genomic_DNA"/>
</dbReference>
<sequence>MDTPKGGMFDANTDDNSTESYVNARKRDVVYADSNGDEANRAELKLMLRNMPLTKDKPNTKPMLFNLKSIVDAFKLNTVAIFAFAAAAVWLDILILSPVFVVNLDVEDVYLLHFGAKKDEYAKNKGVHAEFPTIFAKKINYFDKFRIEVKADAVMPNINASASGKNLFVFVTQMSVFVANVFVFTPMLRSNPNKKKPYKAASFTGHSYG</sequence>
<protein>
    <submittedName>
        <fullName evidence="2">Uncharacterized protein</fullName>
    </submittedName>
</protein>
<dbReference type="RefSeq" id="WP_190993845.1">
    <property type="nucleotide sequence ID" value="NZ_JACOIK010000005.1"/>
</dbReference>
<keyword evidence="1" id="KW-0472">Membrane</keyword>
<evidence type="ECO:0000256" key="1">
    <source>
        <dbReference type="SAM" id="Phobius"/>
    </source>
</evidence>
<feature type="transmembrane region" description="Helical" evidence="1">
    <location>
        <begin position="78"/>
        <end position="101"/>
    </location>
</feature>
<evidence type="ECO:0000313" key="2">
    <source>
        <dbReference type="EMBL" id="MBD1432857.1"/>
    </source>
</evidence>
<accession>A0ABR7YNH8</accession>